<evidence type="ECO:0000313" key="7">
    <source>
        <dbReference type="Proteomes" id="UP000295680"/>
    </source>
</evidence>
<dbReference type="InterPro" id="IPR002938">
    <property type="entry name" value="FAD-bd"/>
</dbReference>
<keyword evidence="2" id="KW-0285">Flavoprotein</keyword>
<dbReference type="AlphaFoldDB" id="A0A4R2JSP4"/>
<dbReference type="InterPro" id="IPR000172">
    <property type="entry name" value="GMC_OxRdtase_N"/>
</dbReference>
<sequence length="567" mass="59620">MAAVDDRAGRPPDNEAMQRVATVDDWASRFARLTSGFPLSARLGIRAAARFVPELVKVPMLLAAAAETTGDATPGRPDPPLTCVPSAEWRGGSADVVVVGSGAGGAVVAKVLAEAGMDVVVVEEGRRHTAEEFRRTSTFDRFRTLYRDSGATVALGLPPVVLPLGRGVGGTTLVNSGTCFRTPDRVLRRWREQWGVPTDEFPELLDAVERMLHVAPQPLDVLGRNGLLAIAGASSLGWDAQPLNRNAPGCAGSCQCAVGCPRNAKNGVHLNALPDACRAGARIVTEARVTRVITARRRAEGVLIRRPDGSSFVLRAPLVVVAAGATETPPLLRRSGLGGQPGLGRGMAVHPATTVAGRFDEPVNSSRGVLQSVGIERFHDEGILIEATTGPAGLVTFPLPGTGRELRHELDNRHHLAYLGAMVADAPAGQVLGRHRPVITYQLTRADAGKLRKAMVEMGRVLFAAGATEVLTGLDRHPRASTVEELAEIVGTTPAKALRVAAFHPTGTARMGADGQRAPVDVTGRLRGVYGVYIADGSCLPTCPEVNPQVTIMAVAMAVANGIRSTS</sequence>
<keyword evidence="7" id="KW-1185">Reference proteome</keyword>
<dbReference type="GO" id="GO:0016614">
    <property type="term" value="F:oxidoreductase activity, acting on CH-OH group of donors"/>
    <property type="evidence" value="ECO:0007669"/>
    <property type="project" value="InterPro"/>
</dbReference>
<organism evidence="6 7">
    <name type="scientific">Actinocrispum wychmicini</name>
    <dbReference type="NCBI Taxonomy" id="1213861"/>
    <lineage>
        <taxon>Bacteria</taxon>
        <taxon>Bacillati</taxon>
        <taxon>Actinomycetota</taxon>
        <taxon>Actinomycetes</taxon>
        <taxon>Pseudonocardiales</taxon>
        <taxon>Pseudonocardiaceae</taxon>
        <taxon>Actinocrispum</taxon>
    </lineage>
</organism>
<comment type="caution">
    <text evidence="6">The sequence shown here is derived from an EMBL/GenBank/DDBJ whole genome shotgun (WGS) entry which is preliminary data.</text>
</comment>
<gene>
    <name evidence="6" type="ORF">EV192_102773</name>
</gene>
<proteinExistence type="inferred from homology"/>
<dbReference type="InterPro" id="IPR007867">
    <property type="entry name" value="GMC_OxRtase_C"/>
</dbReference>
<keyword evidence="4" id="KW-0560">Oxidoreductase</keyword>
<evidence type="ECO:0000256" key="2">
    <source>
        <dbReference type="ARBA" id="ARBA00022630"/>
    </source>
</evidence>
<evidence type="ECO:0000256" key="1">
    <source>
        <dbReference type="ARBA" id="ARBA00010790"/>
    </source>
</evidence>
<protein>
    <submittedName>
        <fullName evidence="6">Choline dehydrogenase-like flavoprotein</fullName>
    </submittedName>
</protein>
<dbReference type="Gene3D" id="3.50.50.60">
    <property type="entry name" value="FAD/NAD(P)-binding domain"/>
    <property type="match status" value="2"/>
</dbReference>
<dbReference type="GO" id="GO:0071949">
    <property type="term" value="F:FAD binding"/>
    <property type="evidence" value="ECO:0007669"/>
    <property type="project" value="InterPro"/>
</dbReference>
<dbReference type="Pfam" id="PF01494">
    <property type="entry name" value="FAD_binding_3"/>
    <property type="match status" value="1"/>
</dbReference>
<keyword evidence="3" id="KW-0274">FAD</keyword>
<dbReference type="PROSITE" id="PS00624">
    <property type="entry name" value="GMC_OXRED_2"/>
    <property type="match status" value="1"/>
</dbReference>
<feature type="domain" description="Glucose-methanol-choline oxidoreductase N-terminal" evidence="5">
    <location>
        <begin position="324"/>
        <end position="338"/>
    </location>
</feature>
<evidence type="ECO:0000259" key="5">
    <source>
        <dbReference type="PROSITE" id="PS00624"/>
    </source>
</evidence>
<dbReference type="EMBL" id="SLWS01000002">
    <property type="protein sequence ID" value="TCO62634.1"/>
    <property type="molecule type" value="Genomic_DNA"/>
</dbReference>
<reference evidence="6 7" key="1">
    <citation type="submission" date="2019-03" db="EMBL/GenBank/DDBJ databases">
        <title>Genomic Encyclopedia of Type Strains, Phase IV (KMG-IV): sequencing the most valuable type-strain genomes for metagenomic binning, comparative biology and taxonomic classification.</title>
        <authorList>
            <person name="Goeker M."/>
        </authorList>
    </citation>
    <scope>NUCLEOTIDE SEQUENCE [LARGE SCALE GENOMIC DNA]</scope>
    <source>
        <strain evidence="6 7">DSM 45934</strain>
    </source>
</reference>
<dbReference type="Proteomes" id="UP000295680">
    <property type="component" value="Unassembled WGS sequence"/>
</dbReference>
<evidence type="ECO:0000256" key="3">
    <source>
        <dbReference type="ARBA" id="ARBA00022827"/>
    </source>
</evidence>
<dbReference type="Pfam" id="PF05199">
    <property type="entry name" value="GMC_oxred_C"/>
    <property type="match status" value="1"/>
</dbReference>
<name>A0A4R2JSP4_9PSEU</name>
<comment type="similarity">
    <text evidence="1">Belongs to the GMC oxidoreductase family.</text>
</comment>
<dbReference type="PANTHER" id="PTHR46056:SF12">
    <property type="entry name" value="LONG-CHAIN-ALCOHOL OXIDASE"/>
    <property type="match status" value="1"/>
</dbReference>
<evidence type="ECO:0000313" key="6">
    <source>
        <dbReference type="EMBL" id="TCO62634.1"/>
    </source>
</evidence>
<dbReference type="PANTHER" id="PTHR46056">
    <property type="entry name" value="LONG-CHAIN-ALCOHOL OXIDASE"/>
    <property type="match status" value="1"/>
</dbReference>
<dbReference type="SUPFAM" id="SSF51905">
    <property type="entry name" value="FAD/NAD(P)-binding domain"/>
    <property type="match status" value="1"/>
</dbReference>
<dbReference type="Pfam" id="PF00732">
    <property type="entry name" value="GMC_oxred_N"/>
    <property type="match status" value="1"/>
</dbReference>
<dbReference type="InterPro" id="IPR036188">
    <property type="entry name" value="FAD/NAD-bd_sf"/>
</dbReference>
<evidence type="ECO:0000256" key="4">
    <source>
        <dbReference type="ARBA" id="ARBA00023002"/>
    </source>
</evidence>
<accession>A0A4R2JSP4</accession>